<organism evidence="2">
    <name type="scientific">Oryza punctata</name>
    <name type="common">Red rice</name>
    <dbReference type="NCBI Taxonomy" id="4537"/>
    <lineage>
        <taxon>Eukaryota</taxon>
        <taxon>Viridiplantae</taxon>
        <taxon>Streptophyta</taxon>
        <taxon>Embryophyta</taxon>
        <taxon>Tracheophyta</taxon>
        <taxon>Spermatophyta</taxon>
        <taxon>Magnoliopsida</taxon>
        <taxon>Liliopsida</taxon>
        <taxon>Poales</taxon>
        <taxon>Poaceae</taxon>
        <taxon>BOP clade</taxon>
        <taxon>Oryzoideae</taxon>
        <taxon>Oryzeae</taxon>
        <taxon>Oryzinae</taxon>
        <taxon>Oryza</taxon>
    </lineage>
</organism>
<proteinExistence type="predicted"/>
<dbReference type="EnsemblPlants" id="OPUNC09G04180.1">
    <property type="protein sequence ID" value="OPUNC09G04180.1"/>
    <property type="gene ID" value="OPUNC09G04180"/>
</dbReference>
<sequence>MRSVSRQREPRHGSAPPTPSSGAASLLVPLSLTRPRVQGGWQGHQAEISASMPSCIYTGWMLWDHSSPDDDRASSSCRSPRLSGDEMLAAKLKETIIAAASSSNSSKLYIGGAKARPGI</sequence>
<dbReference type="HOGENOM" id="CLU_2065325_0_0_1"/>
<feature type="region of interest" description="Disordered" evidence="1">
    <location>
        <begin position="1"/>
        <end position="26"/>
    </location>
</feature>
<protein>
    <submittedName>
        <fullName evidence="2">Uncharacterized protein</fullName>
    </submittedName>
</protein>
<reference evidence="2" key="2">
    <citation type="submission" date="2018-05" db="EMBL/GenBank/DDBJ databases">
        <title>OpunRS2 (Oryza punctata Reference Sequence Version 2).</title>
        <authorList>
            <person name="Zhang J."/>
            <person name="Kudrna D."/>
            <person name="Lee S."/>
            <person name="Talag J."/>
            <person name="Welchert J."/>
            <person name="Wing R.A."/>
        </authorList>
    </citation>
    <scope>NUCLEOTIDE SEQUENCE [LARGE SCALE GENOMIC DNA]</scope>
</reference>
<evidence type="ECO:0000313" key="3">
    <source>
        <dbReference type="Proteomes" id="UP000026962"/>
    </source>
</evidence>
<feature type="compositionally biased region" description="Basic and acidic residues" evidence="1">
    <location>
        <begin position="1"/>
        <end position="12"/>
    </location>
</feature>
<keyword evidence="3" id="KW-1185">Reference proteome</keyword>
<dbReference type="AlphaFoldDB" id="A0A0E0LZK2"/>
<accession>A0A0E0LZK2</accession>
<reference evidence="2" key="1">
    <citation type="submission" date="2015-04" db="UniProtKB">
        <authorList>
            <consortium name="EnsemblPlants"/>
        </authorList>
    </citation>
    <scope>IDENTIFICATION</scope>
</reference>
<dbReference type="Gramene" id="OPUNC09G04180.1">
    <property type="protein sequence ID" value="OPUNC09G04180.1"/>
    <property type="gene ID" value="OPUNC09G04180"/>
</dbReference>
<evidence type="ECO:0000256" key="1">
    <source>
        <dbReference type="SAM" id="MobiDB-lite"/>
    </source>
</evidence>
<name>A0A0E0LZK2_ORYPU</name>
<dbReference type="Proteomes" id="UP000026962">
    <property type="component" value="Chromosome 9"/>
</dbReference>
<evidence type="ECO:0000313" key="2">
    <source>
        <dbReference type="EnsemblPlants" id="OPUNC09G04180.1"/>
    </source>
</evidence>